<feature type="domain" description="FIST" evidence="1">
    <location>
        <begin position="24"/>
        <end position="217"/>
    </location>
</feature>
<dbReference type="PANTHER" id="PTHR40252">
    <property type="entry name" value="BLR0328 PROTEIN"/>
    <property type="match status" value="1"/>
</dbReference>
<gene>
    <name evidence="3" type="ordered locus">Galf_0764</name>
</gene>
<dbReference type="STRING" id="395494.Galf_0764"/>
<evidence type="ECO:0000259" key="1">
    <source>
        <dbReference type="SMART" id="SM00897"/>
    </source>
</evidence>
<dbReference type="SMART" id="SM00897">
    <property type="entry name" value="FIST"/>
    <property type="match status" value="1"/>
</dbReference>
<evidence type="ECO:0008006" key="5">
    <source>
        <dbReference type="Google" id="ProtNLM"/>
    </source>
</evidence>
<dbReference type="AlphaFoldDB" id="D9SDP3"/>
<reference evidence="3 4" key="1">
    <citation type="submission" date="2010-08" db="EMBL/GenBank/DDBJ databases">
        <title>Complete sequence of Gallionella capsiferriformans ES-2.</title>
        <authorList>
            <consortium name="US DOE Joint Genome Institute"/>
            <person name="Lucas S."/>
            <person name="Copeland A."/>
            <person name="Lapidus A."/>
            <person name="Cheng J.-F."/>
            <person name="Bruce D."/>
            <person name="Goodwin L."/>
            <person name="Pitluck S."/>
            <person name="Chertkov O."/>
            <person name="Davenport K.W."/>
            <person name="Detter J.C."/>
            <person name="Han C."/>
            <person name="Tapia R."/>
            <person name="Land M."/>
            <person name="Hauser L."/>
            <person name="Chang Y.-J."/>
            <person name="Jeffries C."/>
            <person name="Kyrpides N."/>
            <person name="Ivanova N."/>
            <person name="Mikhailova N."/>
            <person name="Shelobolina E.S."/>
            <person name="Picardal F."/>
            <person name="Roden E."/>
            <person name="Emerson D."/>
            <person name="Woyke T."/>
        </authorList>
    </citation>
    <scope>NUCLEOTIDE SEQUENCE [LARGE SCALE GENOMIC DNA]</scope>
    <source>
        <strain evidence="3 4">ES-2</strain>
    </source>
</reference>
<name>D9SDP3_GALCS</name>
<evidence type="ECO:0000313" key="3">
    <source>
        <dbReference type="EMBL" id="ADL54800.1"/>
    </source>
</evidence>
<dbReference type="HOGENOM" id="CLU_052774_2_0_4"/>
<dbReference type="eggNOG" id="COG3287">
    <property type="taxonomic scope" value="Bacteria"/>
</dbReference>
<dbReference type="PANTHER" id="PTHR40252:SF2">
    <property type="entry name" value="BLR0328 PROTEIN"/>
    <property type="match status" value="1"/>
</dbReference>
<proteinExistence type="predicted"/>
<sequence length="377" mass="41102">MKIDTLELINNKWRFARQFIENKSLCQVVFVFGESDFIQAEPVFEGLRALYPNAKIVGASSAGSILGSTIANAAVVATAVYLESGSVELSTVDFSAESDIEAISSDLLRQLPAEGLRHVFVLADGLNLNGSELVKGLNKVTYGVTVTGGMAGDGDRFLHTWVISDAPARQNRIVAVGFYGTDLVISTGSHGGWSSFGADRQVTRSIGNTLFELDYEPALDVYKKHLGEFAKDLPMSGMRFPLHIRAPNDSEGVIRTLLQIDESAKSITFAGDIPCGYIAQLMKPELHQLIYGAGDAAKEINQLNDHQALGLVVSCVGRRVVMKHIVEEELEAVEEILGANVQLVGFYSYGEIAPFNDRPEQCQLHNQTMTLTAIYER</sequence>
<organism evidence="3 4">
    <name type="scientific">Gallionella capsiferriformans (strain ES-2)</name>
    <name type="common">Gallionella ferruginea capsiferriformans (strain ES-2)</name>
    <dbReference type="NCBI Taxonomy" id="395494"/>
    <lineage>
        <taxon>Bacteria</taxon>
        <taxon>Pseudomonadati</taxon>
        <taxon>Pseudomonadota</taxon>
        <taxon>Betaproteobacteria</taxon>
        <taxon>Nitrosomonadales</taxon>
        <taxon>Gallionellaceae</taxon>
        <taxon>Gallionella</taxon>
    </lineage>
</organism>
<evidence type="ECO:0000313" key="4">
    <source>
        <dbReference type="Proteomes" id="UP000001235"/>
    </source>
</evidence>
<dbReference type="Proteomes" id="UP000001235">
    <property type="component" value="Chromosome"/>
</dbReference>
<dbReference type="InterPro" id="IPR013702">
    <property type="entry name" value="FIST_domain_N"/>
</dbReference>
<dbReference type="InterPro" id="IPR019494">
    <property type="entry name" value="FIST_C"/>
</dbReference>
<dbReference type="OrthoDB" id="9770435at2"/>
<dbReference type="KEGG" id="gca:Galf_0764"/>
<protein>
    <recommendedName>
        <fullName evidence="5">FIST C domain-containing protein</fullName>
    </recommendedName>
</protein>
<feature type="domain" description="FIST C-domain" evidence="2">
    <location>
        <begin position="218"/>
        <end position="355"/>
    </location>
</feature>
<accession>D9SDP3</accession>
<dbReference type="EMBL" id="CP002159">
    <property type="protein sequence ID" value="ADL54800.1"/>
    <property type="molecule type" value="Genomic_DNA"/>
</dbReference>
<evidence type="ECO:0000259" key="2">
    <source>
        <dbReference type="SMART" id="SM01204"/>
    </source>
</evidence>
<dbReference type="Pfam" id="PF08495">
    <property type="entry name" value="FIST"/>
    <property type="match status" value="1"/>
</dbReference>
<keyword evidence="4" id="KW-1185">Reference proteome</keyword>
<dbReference type="Pfam" id="PF10442">
    <property type="entry name" value="FIST_C"/>
    <property type="match status" value="1"/>
</dbReference>
<dbReference type="RefSeq" id="WP_013292741.1">
    <property type="nucleotide sequence ID" value="NC_014394.1"/>
</dbReference>
<dbReference type="SMART" id="SM01204">
    <property type="entry name" value="FIST_C"/>
    <property type="match status" value="1"/>
</dbReference>